<organism evidence="10 11">
    <name type="scientific">Jaapia argillacea MUCL 33604</name>
    <dbReference type="NCBI Taxonomy" id="933084"/>
    <lineage>
        <taxon>Eukaryota</taxon>
        <taxon>Fungi</taxon>
        <taxon>Dikarya</taxon>
        <taxon>Basidiomycota</taxon>
        <taxon>Agaricomycotina</taxon>
        <taxon>Agaricomycetes</taxon>
        <taxon>Agaricomycetidae</taxon>
        <taxon>Jaapiales</taxon>
        <taxon>Jaapiaceae</taxon>
        <taxon>Jaapia</taxon>
    </lineage>
</organism>
<evidence type="ECO:0000256" key="6">
    <source>
        <dbReference type="PROSITE-ProRule" id="PRU00176"/>
    </source>
</evidence>
<dbReference type="InterPro" id="IPR012677">
    <property type="entry name" value="Nucleotide-bd_a/b_plait_sf"/>
</dbReference>
<dbReference type="InParanoid" id="A0A067PXL5"/>
<keyword evidence="5" id="KW-0539">Nucleus</keyword>
<dbReference type="Pfam" id="PF01585">
    <property type="entry name" value="G-patch"/>
    <property type="match status" value="1"/>
</dbReference>
<dbReference type="Proteomes" id="UP000027265">
    <property type="component" value="Unassembled WGS sequence"/>
</dbReference>
<proteinExistence type="predicted"/>
<dbReference type="FunFam" id="3.30.70.330:FF:000382">
    <property type="entry name" value="G-patch domain-containing protein"/>
    <property type="match status" value="1"/>
</dbReference>
<dbReference type="PROSITE" id="PS50102">
    <property type="entry name" value="RRM"/>
    <property type="match status" value="1"/>
</dbReference>
<keyword evidence="2" id="KW-0507">mRNA processing</keyword>
<evidence type="ECO:0000256" key="5">
    <source>
        <dbReference type="ARBA" id="ARBA00023242"/>
    </source>
</evidence>
<dbReference type="PANTHER" id="PTHR13288">
    <property type="entry name" value="SPLICING FACTOR 45 SPF45"/>
    <property type="match status" value="1"/>
</dbReference>
<feature type="region of interest" description="Disordered" evidence="7">
    <location>
        <begin position="339"/>
        <end position="371"/>
    </location>
</feature>
<dbReference type="SMART" id="SM00443">
    <property type="entry name" value="G_patch"/>
    <property type="match status" value="1"/>
</dbReference>
<feature type="compositionally biased region" description="Gly residues" evidence="7">
    <location>
        <begin position="435"/>
        <end position="456"/>
    </location>
</feature>
<dbReference type="GO" id="GO:0071011">
    <property type="term" value="C:precatalytic spliceosome"/>
    <property type="evidence" value="ECO:0007669"/>
    <property type="project" value="TreeGrafter"/>
</dbReference>
<evidence type="ECO:0000259" key="9">
    <source>
        <dbReference type="PROSITE" id="PS50174"/>
    </source>
</evidence>
<feature type="region of interest" description="Disordered" evidence="7">
    <location>
        <begin position="1"/>
        <end position="147"/>
    </location>
</feature>
<dbReference type="AlphaFoldDB" id="A0A067PXL5"/>
<feature type="region of interest" description="Disordered" evidence="7">
    <location>
        <begin position="407"/>
        <end position="457"/>
    </location>
</feature>
<dbReference type="HOGENOM" id="CLU_025002_1_1_1"/>
<evidence type="ECO:0000256" key="4">
    <source>
        <dbReference type="ARBA" id="ARBA00023187"/>
    </source>
</evidence>
<dbReference type="PROSITE" id="PS50174">
    <property type="entry name" value="G_PATCH"/>
    <property type="match status" value="1"/>
</dbReference>
<feature type="compositionally biased region" description="Basic and acidic residues" evidence="7">
    <location>
        <begin position="53"/>
        <end position="127"/>
    </location>
</feature>
<name>A0A067PXL5_9AGAM</name>
<dbReference type="CDD" id="cd12374">
    <property type="entry name" value="RRM_UHM_SPF45_PUF60"/>
    <property type="match status" value="1"/>
</dbReference>
<protein>
    <recommendedName>
        <fullName evidence="12">G-patch domain-containing protein</fullName>
    </recommendedName>
</protein>
<evidence type="ECO:0000256" key="3">
    <source>
        <dbReference type="ARBA" id="ARBA00022884"/>
    </source>
</evidence>
<evidence type="ECO:0000256" key="7">
    <source>
        <dbReference type="SAM" id="MobiDB-lite"/>
    </source>
</evidence>
<evidence type="ECO:0000313" key="11">
    <source>
        <dbReference type="Proteomes" id="UP000027265"/>
    </source>
</evidence>
<dbReference type="GO" id="GO:0045292">
    <property type="term" value="P:mRNA cis splicing, via spliceosome"/>
    <property type="evidence" value="ECO:0007669"/>
    <property type="project" value="InterPro"/>
</dbReference>
<dbReference type="EMBL" id="KL197715">
    <property type="protein sequence ID" value="KDQ59568.1"/>
    <property type="molecule type" value="Genomic_DNA"/>
</dbReference>
<dbReference type="SUPFAM" id="SSF54928">
    <property type="entry name" value="RNA-binding domain, RBD"/>
    <property type="match status" value="1"/>
</dbReference>
<dbReference type="GO" id="GO:0003723">
    <property type="term" value="F:RNA binding"/>
    <property type="evidence" value="ECO:0007669"/>
    <property type="project" value="UniProtKB-UniRule"/>
</dbReference>
<dbReference type="InterPro" id="IPR035979">
    <property type="entry name" value="RBD_domain_sf"/>
</dbReference>
<dbReference type="STRING" id="933084.A0A067PXL5"/>
<sequence>MILDEDINGFKANQKKRGAGGGAGGGGKRKGKKKQNIAPVAIWDPEEQYDPLRPNDYHEYKTYKQREREERRERLAAERRAEDRKRFRSSSHTDSEGSGSDDERPRKFGRREEDYDRWTREDDDRPRGIGSTGMTTDAPPAQVDRNLSGDDAYQRRLALSMGAAVSVPSAPAPHVDTAMTGDEAYQRRLAMSQGFVSASVPSAVVPPPSTFSPVVEMDEDDGDQEDIPGFGYPFSAPSFNATAPPPTQTGEEAYLRRMALSQSSNQPQSVPPPAPVVLTEPPTLAYNPFAPPSVPPPPPPGFMPVDEGGMDVDMDVDEKVRKGREAAAAIAAKFKALMPPPGSEGEASMSAVGGEGGLEADASGSKRPDPHGFAARLMAKWGHKEGQGLGADGSGIVHALTVEQISASKKGGPDQSKAVGLGAPRGKSVPIGTPTGPGGGKGKGKGRGGGGIGVGSKMGRIVNVNEDAKTREDRERFGDASRVVVLTNMVGIEDVGDEELRGEIGDECSKNGTVERVVVHAVYPPTMNPDEAVRIFVVFKGPAGAWKTVRELDGRYFGGRKVRARYFDEGLFGMGELDGEL</sequence>
<dbReference type="OrthoDB" id="5411533at2759"/>
<gene>
    <name evidence="10" type="ORF">JAAARDRAFT_56577</name>
</gene>
<accession>A0A067PXL5</accession>
<evidence type="ECO:0000313" key="10">
    <source>
        <dbReference type="EMBL" id="KDQ59568.1"/>
    </source>
</evidence>
<dbReference type="SMART" id="SM00361">
    <property type="entry name" value="RRM_1"/>
    <property type="match status" value="1"/>
</dbReference>
<dbReference type="InterPro" id="IPR000467">
    <property type="entry name" value="G_patch_dom"/>
</dbReference>
<feature type="domain" description="RRM" evidence="8">
    <location>
        <begin position="482"/>
        <end position="569"/>
    </location>
</feature>
<dbReference type="InterPro" id="IPR000504">
    <property type="entry name" value="RRM_dom"/>
</dbReference>
<feature type="region of interest" description="Disordered" evidence="7">
    <location>
        <begin position="200"/>
        <end position="249"/>
    </location>
</feature>
<evidence type="ECO:0000256" key="2">
    <source>
        <dbReference type="ARBA" id="ARBA00022664"/>
    </source>
</evidence>
<dbReference type="InterPro" id="IPR040052">
    <property type="entry name" value="RBM17"/>
</dbReference>
<feature type="compositionally biased region" description="Acidic residues" evidence="7">
    <location>
        <begin position="216"/>
        <end position="226"/>
    </location>
</feature>
<evidence type="ECO:0000259" key="8">
    <source>
        <dbReference type="PROSITE" id="PS50102"/>
    </source>
</evidence>
<dbReference type="InterPro" id="IPR003954">
    <property type="entry name" value="RRM_euk-type"/>
</dbReference>
<reference evidence="11" key="1">
    <citation type="journal article" date="2014" name="Proc. Natl. Acad. Sci. U.S.A.">
        <title>Extensive sampling of basidiomycete genomes demonstrates inadequacy of the white-rot/brown-rot paradigm for wood decay fungi.</title>
        <authorList>
            <person name="Riley R."/>
            <person name="Salamov A.A."/>
            <person name="Brown D.W."/>
            <person name="Nagy L.G."/>
            <person name="Floudas D."/>
            <person name="Held B.W."/>
            <person name="Levasseur A."/>
            <person name="Lombard V."/>
            <person name="Morin E."/>
            <person name="Otillar R."/>
            <person name="Lindquist E.A."/>
            <person name="Sun H."/>
            <person name="LaButti K.M."/>
            <person name="Schmutz J."/>
            <person name="Jabbour D."/>
            <person name="Luo H."/>
            <person name="Baker S.E."/>
            <person name="Pisabarro A.G."/>
            <person name="Walton J.D."/>
            <person name="Blanchette R.A."/>
            <person name="Henrissat B."/>
            <person name="Martin F."/>
            <person name="Cullen D."/>
            <person name="Hibbett D.S."/>
            <person name="Grigoriev I.V."/>
        </authorList>
    </citation>
    <scope>NUCLEOTIDE SEQUENCE [LARGE SCALE GENOMIC DNA]</scope>
    <source>
        <strain evidence="11">MUCL 33604</strain>
    </source>
</reference>
<dbReference type="PANTHER" id="PTHR13288:SF8">
    <property type="entry name" value="SPLICING FACTOR 45"/>
    <property type="match status" value="1"/>
</dbReference>
<evidence type="ECO:0000256" key="1">
    <source>
        <dbReference type="ARBA" id="ARBA00004123"/>
    </source>
</evidence>
<dbReference type="Gene3D" id="3.30.70.330">
    <property type="match status" value="1"/>
</dbReference>
<keyword evidence="3 6" id="KW-0694">RNA-binding</keyword>
<keyword evidence="11" id="KW-1185">Reference proteome</keyword>
<evidence type="ECO:0008006" key="12">
    <source>
        <dbReference type="Google" id="ProtNLM"/>
    </source>
</evidence>
<comment type="subcellular location">
    <subcellularLocation>
        <location evidence="1">Nucleus</location>
    </subcellularLocation>
</comment>
<keyword evidence="4" id="KW-0508">mRNA splicing</keyword>
<feature type="domain" description="G-patch" evidence="9">
    <location>
        <begin position="370"/>
        <end position="426"/>
    </location>
</feature>